<gene>
    <name evidence="1" type="ORF">K435DRAFT_810455</name>
</gene>
<protein>
    <submittedName>
        <fullName evidence="1">Uncharacterized protein</fullName>
    </submittedName>
</protein>
<dbReference type="EMBL" id="ML179981">
    <property type="protein sequence ID" value="THU79743.1"/>
    <property type="molecule type" value="Genomic_DNA"/>
</dbReference>
<dbReference type="AlphaFoldDB" id="A0A4S8KVB9"/>
<reference evidence="1 2" key="1">
    <citation type="journal article" date="2019" name="Nat. Ecol. Evol.">
        <title>Megaphylogeny resolves global patterns of mushroom evolution.</title>
        <authorList>
            <person name="Varga T."/>
            <person name="Krizsan K."/>
            <person name="Foldi C."/>
            <person name="Dima B."/>
            <person name="Sanchez-Garcia M."/>
            <person name="Sanchez-Ramirez S."/>
            <person name="Szollosi G.J."/>
            <person name="Szarkandi J.G."/>
            <person name="Papp V."/>
            <person name="Albert L."/>
            <person name="Andreopoulos W."/>
            <person name="Angelini C."/>
            <person name="Antonin V."/>
            <person name="Barry K.W."/>
            <person name="Bougher N.L."/>
            <person name="Buchanan P."/>
            <person name="Buyck B."/>
            <person name="Bense V."/>
            <person name="Catcheside P."/>
            <person name="Chovatia M."/>
            <person name="Cooper J."/>
            <person name="Damon W."/>
            <person name="Desjardin D."/>
            <person name="Finy P."/>
            <person name="Geml J."/>
            <person name="Haridas S."/>
            <person name="Hughes K."/>
            <person name="Justo A."/>
            <person name="Karasinski D."/>
            <person name="Kautmanova I."/>
            <person name="Kiss B."/>
            <person name="Kocsube S."/>
            <person name="Kotiranta H."/>
            <person name="LaButti K.M."/>
            <person name="Lechner B.E."/>
            <person name="Liimatainen K."/>
            <person name="Lipzen A."/>
            <person name="Lukacs Z."/>
            <person name="Mihaltcheva S."/>
            <person name="Morgado L.N."/>
            <person name="Niskanen T."/>
            <person name="Noordeloos M.E."/>
            <person name="Ohm R.A."/>
            <person name="Ortiz-Santana B."/>
            <person name="Ovrebo C."/>
            <person name="Racz N."/>
            <person name="Riley R."/>
            <person name="Savchenko A."/>
            <person name="Shiryaev A."/>
            <person name="Soop K."/>
            <person name="Spirin V."/>
            <person name="Szebenyi C."/>
            <person name="Tomsovsky M."/>
            <person name="Tulloss R.E."/>
            <person name="Uehling J."/>
            <person name="Grigoriev I.V."/>
            <person name="Vagvolgyi C."/>
            <person name="Papp T."/>
            <person name="Martin F.M."/>
            <person name="Miettinen O."/>
            <person name="Hibbett D.S."/>
            <person name="Nagy L.G."/>
        </authorList>
    </citation>
    <scope>NUCLEOTIDE SEQUENCE [LARGE SCALE GENOMIC DNA]</scope>
    <source>
        <strain evidence="1 2">CBS 962.96</strain>
    </source>
</reference>
<evidence type="ECO:0000313" key="2">
    <source>
        <dbReference type="Proteomes" id="UP000297245"/>
    </source>
</evidence>
<organism evidence="1 2">
    <name type="scientific">Dendrothele bispora (strain CBS 962.96)</name>
    <dbReference type="NCBI Taxonomy" id="1314807"/>
    <lineage>
        <taxon>Eukaryota</taxon>
        <taxon>Fungi</taxon>
        <taxon>Dikarya</taxon>
        <taxon>Basidiomycota</taxon>
        <taxon>Agaricomycotina</taxon>
        <taxon>Agaricomycetes</taxon>
        <taxon>Agaricomycetidae</taxon>
        <taxon>Agaricales</taxon>
        <taxon>Agaricales incertae sedis</taxon>
        <taxon>Dendrothele</taxon>
    </lineage>
</organism>
<sequence>MWFLVYIMGQVIDYFISYVLATVDERIAQHFSIITSRANSRIGGNARYQKKIECLGDPSLNIGSKNHQKIDFLTVKIYIIQYEESNMAGWCMDELKELDVRIYEVDRWLMFMNDAWGKS</sequence>
<dbReference type="Proteomes" id="UP000297245">
    <property type="component" value="Unassembled WGS sequence"/>
</dbReference>
<proteinExistence type="predicted"/>
<keyword evidence="2" id="KW-1185">Reference proteome</keyword>
<accession>A0A4S8KVB9</accession>
<name>A0A4S8KVB9_DENBC</name>
<evidence type="ECO:0000313" key="1">
    <source>
        <dbReference type="EMBL" id="THU79743.1"/>
    </source>
</evidence>